<dbReference type="SUPFAM" id="SSF48208">
    <property type="entry name" value="Six-hairpin glycosidases"/>
    <property type="match status" value="1"/>
</dbReference>
<dbReference type="GO" id="GO:0004348">
    <property type="term" value="F:glucosylceramidase activity"/>
    <property type="evidence" value="ECO:0007669"/>
    <property type="project" value="UniProtKB-EC"/>
</dbReference>
<dbReference type="InterPro" id="IPR024462">
    <property type="entry name" value="GH116_N"/>
</dbReference>
<dbReference type="KEGG" id="nlo:107225024"/>
<evidence type="ECO:0000313" key="4">
    <source>
        <dbReference type="Proteomes" id="UP000829291"/>
    </source>
</evidence>
<dbReference type="GO" id="GO:0016020">
    <property type="term" value="C:membrane"/>
    <property type="evidence" value="ECO:0007669"/>
    <property type="project" value="InterPro"/>
</dbReference>
<dbReference type="Pfam" id="PF12215">
    <property type="entry name" value="Glyco_hydr_116N"/>
    <property type="match status" value="1"/>
</dbReference>
<dbReference type="InterPro" id="IPR014551">
    <property type="entry name" value="B_Glucosidase_GBA2-typ"/>
</dbReference>
<sequence length="823" mass="94560">MDDVQAPKVNGKVERVVKPPPDYGFKLKLNHKYPEKWKQAATVRLKQLPQLLPLAYRYVSFFARTTRGGRRPMMDYVNMQTGKQIYGVPIGGIGGGSMNRGFRGEFCRYSLRPGIYEYETVLANQFILTIQDATGKTVYHQVLSTESKPKCLKSWKWGFDGSKASYTGLYPRAWTTYDIEDHKVRLTCRQVSPVIPNNYKDSSLPCAVFIWDVENRSDQDLYVSVTFTFRNGNGNKISDKEGDKWNEHFDGDDDVSGVMIHQEINGMPCTYAISSRSRDGVKVTRTLSFDPTGDGEQIWEDLETDGKLDERSIRTSPKTDGAIAAAVSSRVLVKADQTEEVEFSLVWDMPKIQFHFKMREYLRYYTKYFSESERSAAPEISRYALSSYKSWEKDIDDWQREVLDDPGLPEWYKSALFNELYFVTDGGTIWIRSDDSDDYPDSDLRKEYGRFAYLEGHEYRMYNTYDVHFYAAFALAQLWPKLQAVLQYEFRDTINVEDTTVWTTLYDGAKLARKIKGSVPHDIGDPYEEPFKLINSYPVHDVSEWRDLNPKYVLSCYRDYKLSGDVEYLRDLWPVIKQVMDVSLTWDKDGDGLIENGGFPDQTYDTWVMTGNSAYCGGLWLAALKCVSKIAEILGHEEDQKRYLETLEKGKAAFETNLWNGKYYNFDTAKKTYSKTIMSDQLCGQWFLQASGFGHEVFPEDKVKSALETIYENNVMKYKNGTQGAVNGYMPSGGIDTLTIQSEEMWTGVTYGLAALMIHEGMPEIGFKTAEGVYRTVYEKIGMGFESPEALYENKFYRAIGYMRPLSIWAMQHAWRASKAKST</sequence>
<evidence type="ECO:0000313" key="6">
    <source>
        <dbReference type="RefSeq" id="XP_046602112.1"/>
    </source>
</evidence>
<dbReference type="GeneID" id="107225024"/>
<keyword evidence="1" id="KW-0326">Glycosidase</keyword>
<keyword evidence="1" id="KW-0472">Membrane</keyword>
<evidence type="ECO:0000313" key="5">
    <source>
        <dbReference type="RefSeq" id="XP_015520813.1"/>
    </source>
</evidence>
<evidence type="ECO:0000256" key="1">
    <source>
        <dbReference type="PIRNR" id="PIRNR028944"/>
    </source>
</evidence>
<accession>A0A6J0C2V6</accession>
<dbReference type="InParanoid" id="A0A6J0C2V6"/>
<dbReference type="AlphaFoldDB" id="A0A6J0C2V6"/>
<dbReference type="PANTHER" id="PTHR12654:SF0">
    <property type="entry name" value="NON-LYSOSOMAL GLUCOSYLCERAMIDASE"/>
    <property type="match status" value="1"/>
</dbReference>
<reference evidence="5" key="1">
    <citation type="submission" date="2025-04" db="UniProtKB">
        <authorList>
            <consortium name="RefSeq"/>
        </authorList>
    </citation>
    <scope>IDENTIFICATION</scope>
    <source>
        <tissue evidence="6">Thorax and Abdomen</tissue>
        <tissue evidence="5">Whole body</tissue>
    </source>
</reference>
<dbReference type="Proteomes" id="UP000829291">
    <property type="component" value="Chromosome 7"/>
</dbReference>
<dbReference type="OrthoDB" id="730489at2759"/>
<comment type="catalytic activity">
    <reaction evidence="1">
        <text>a beta-D-glucosyl-(1&lt;-&gt;1')-N-acylsphing-4-enine + H2O = an N-acylsphing-4-enine + D-glucose</text>
        <dbReference type="Rhea" id="RHEA:13269"/>
        <dbReference type="ChEBI" id="CHEBI:4167"/>
        <dbReference type="ChEBI" id="CHEBI:15377"/>
        <dbReference type="ChEBI" id="CHEBI:22801"/>
        <dbReference type="ChEBI" id="CHEBI:52639"/>
        <dbReference type="EC" id="3.2.1.45"/>
    </reaction>
</comment>
<dbReference type="EC" id="3.2.1.45" evidence="1"/>
<dbReference type="Pfam" id="PF04685">
    <property type="entry name" value="DUF608"/>
    <property type="match status" value="1"/>
</dbReference>
<proteinExistence type="inferred from homology"/>
<dbReference type="FunCoup" id="A0A6J0C2V6">
    <property type="interactions" value="526"/>
</dbReference>
<keyword evidence="4" id="KW-1185">Reference proteome</keyword>
<dbReference type="Gene3D" id="1.50.10.10">
    <property type="match status" value="1"/>
</dbReference>
<gene>
    <name evidence="5 6" type="primary">LOC107225024</name>
</gene>
<dbReference type="PIRSF" id="PIRSF028944">
    <property type="entry name" value="Beta_gluc_GBA2"/>
    <property type="match status" value="1"/>
</dbReference>
<evidence type="ECO:0000259" key="2">
    <source>
        <dbReference type="Pfam" id="PF04685"/>
    </source>
</evidence>
<protein>
    <recommendedName>
        <fullName evidence="1">Non-lysosomal glucosylceramidase</fullName>
        <shortName evidence="1">NLGase</shortName>
        <ecNumber evidence="1">3.2.1.45</ecNumber>
    </recommendedName>
</protein>
<dbReference type="InterPro" id="IPR006775">
    <property type="entry name" value="GH116_catalytic"/>
</dbReference>
<keyword evidence="1" id="KW-0443">Lipid metabolism</keyword>
<feature type="domain" description="Glycosyl-hydrolase family 116 catalytic region" evidence="2">
    <location>
        <begin position="449"/>
        <end position="811"/>
    </location>
</feature>
<keyword evidence="1" id="KW-0378">Hydrolase</keyword>
<dbReference type="GO" id="GO:0005975">
    <property type="term" value="P:carbohydrate metabolic process"/>
    <property type="evidence" value="ECO:0007669"/>
    <property type="project" value="InterPro"/>
</dbReference>
<comment type="similarity">
    <text evidence="1">Belongs to the non-lysosomal glucosylceramidase family.</text>
</comment>
<dbReference type="GO" id="GO:0006680">
    <property type="term" value="P:glucosylceramide catabolic process"/>
    <property type="evidence" value="ECO:0007669"/>
    <property type="project" value="InterPro"/>
</dbReference>
<dbReference type="PANTHER" id="PTHR12654">
    <property type="entry name" value="BILE ACID BETA-GLUCOSIDASE-RELATED"/>
    <property type="match status" value="1"/>
</dbReference>
<dbReference type="InterPro" id="IPR008928">
    <property type="entry name" value="6-hairpin_glycosidase_sf"/>
</dbReference>
<dbReference type="InterPro" id="IPR012341">
    <property type="entry name" value="6hp_glycosidase-like_sf"/>
</dbReference>
<name>A0A6J0C2V6_NEOLC</name>
<comment type="function">
    <text evidence="1">Non-lysosomal glucosylceramidase that catalyzes the hydrolysis of glucosylceramide (GlcCer) to free glucose and ceramide.</text>
</comment>
<evidence type="ECO:0000259" key="3">
    <source>
        <dbReference type="Pfam" id="PF12215"/>
    </source>
</evidence>
<feature type="domain" description="Glycosyl-hydrolase family 116 N-terminal" evidence="3">
    <location>
        <begin position="87"/>
        <end position="391"/>
    </location>
</feature>
<organism evidence="4 5">
    <name type="scientific">Neodiprion lecontei</name>
    <name type="common">Redheaded pine sawfly</name>
    <dbReference type="NCBI Taxonomy" id="441921"/>
    <lineage>
        <taxon>Eukaryota</taxon>
        <taxon>Metazoa</taxon>
        <taxon>Ecdysozoa</taxon>
        <taxon>Arthropoda</taxon>
        <taxon>Hexapoda</taxon>
        <taxon>Insecta</taxon>
        <taxon>Pterygota</taxon>
        <taxon>Neoptera</taxon>
        <taxon>Endopterygota</taxon>
        <taxon>Hymenoptera</taxon>
        <taxon>Tenthredinoidea</taxon>
        <taxon>Diprionidae</taxon>
        <taxon>Diprioninae</taxon>
        <taxon>Neodiprion</taxon>
    </lineage>
</organism>
<dbReference type="RefSeq" id="XP_015520813.1">
    <property type="nucleotide sequence ID" value="XM_015665327.1"/>
</dbReference>
<dbReference type="RefSeq" id="XP_046602112.1">
    <property type="nucleotide sequence ID" value="XM_046746156.1"/>
</dbReference>
<dbReference type="GO" id="GO:0008422">
    <property type="term" value="F:beta-glucosidase activity"/>
    <property type="evidence" value="ECO:0007669"/>
    <property type="project" value="TreeGrafter"/>
</dbReference>
<dbReference type="InterPro" id="IPR052566">
    <property type="entry name" value="Non-lysos_glucosylceramidase"/>
</dbReference>